<sequence>MEELERLEQCSRLQKVPIARHASDDEPDLDMLKQKVEELRNKRNYLQKKIDDSRKYVRDVLNVTVEGHEKSTQPTATYAQLTAMKKQKLEELKKAYRFIGTSAAMTNKTTLRLCFDTCHKGAFVEPFYVELRVSQTDYSLVRHTLPHFVPLEALCDKLNASMDMPEFTHTVHAYLTCHMSRREECRLTQLKYKRHLVGNIVTTLACDYVEFTVSGKVHGCPLEVTLVYADLMTALPSSVNITSKEWDGEHDVIQTWKESLSTLRLSKAFEDILSNQTVN</sequence>
<dbReference type="GO" id="GO:0005634">
    <property type="term" value="C:nucleus"/>
    <property type="evidence" value="ECO:0007669"/>
    <property type="project" value="UniProtKB-SubCell"/>
</dbReference>
<dbReference type="EMBL" id="JAODUO010000340">
    <property type="protein sequence ID" value="KAK2182698.1"/>
    <property type="molecule type" value="Genomic_DNA"/>
</dbReference>
<dbReference type="AlphaFoldDB" id="A0AAD9L568"/>
<evidence type="ECO:0000256" key="7">
    <source>
        <dbReference type="ARBA" id="ARBA00023328"/>
    </source>
</evidence>
<keyword evidence="6" id="KW-0539">Nucleus</keyword>
<comment type="caution">
    <text evidence="8">The sequence shown here is derived from an EMBL/GenBank/DDBJ whole genome shotgun (WGS) entry which is preliminary data.</text>
</comment>
<dbReference type="Pfam" id="PF09496">
    <property type="entry name" value="CENP-O"/>
    <property type="match status" value="1"/>
</dbReference>
<comment type="similarity">
    <text evidence="3">Belongs to the CENP-O/MCM21 family.</text>
</comment>
<evidence type="ECO:0000256" key="1">
    <source>
        <dbReference type="ARBA" id="ARBA00004123"/>
    </source>
</evidence>
<evidence type="ECO:0000256" key="4">
    <source>
        <dbReference type="ARBA" id="ARBA00016395"/>
    </source>
</evidence>
<dbReference type="CDD" id="cd23836">
    <property type="entry name" value="DRWD-C_CENP-O"/>
    <property type="match status" value="1"/>
</dbReference>
<proteinExistence type="inferred from homology"/>
<evidence type="ECO:0000256" key="5">
    <source>
        <dbReference type="ARBA" id="ARBA00022454"/>
    </source>
</evidence>
<dbReference type="GO" id="GO:0031511">
    <property type="term" value="C:Mis6-Sim4 complex"/>
    <property type="evidence" value="ECO:0007669"/>
    <property type="project" value="TreeGrafter"/>
</dbReference>
<evidence type="ECO:0000256" key="6">
    <source>
        <dbReference type="ARBA" id="ARBA00023242"/>
    </source>
</evidence>
<keyword evidence="5" id="KW-0158">Chromosome</keyword>
<evidence type="ECO:0000256" key="3">
    <source>
        <dbReference type="ARBA" id="ARBA00007321"/>
    </source>
</evidence>
<dbReference type="Gene3D" id="3.30.457.50">
    <property type="entry name" value="Chromosome segregation protein Spc25"/>
    <property type="match status" value="1"/>
</dbReference>
<dbReference type="Proteomes" id="UP001209878">
    <property type="component" value="Unassembled WGS sequence"/>
</dbReference>
<dbReference type="PROSITE" id="PS00730">
    <property type="entry name" value="AP_NUCLEASE_F2_2"/>
    <property type="match status" value="1"/>
</dbReference>
<keyword evidence="9" id="KW-1185">Reference proteome</keyword>
<dbReference type="GO" id="GO:0008270">
    <property type="term" value="F:zinc ion binding"/>
    <property type="evidence" value="ECO:0007669"/>
    <property type="project" value="InterPro"/>
</dbReference>
<dbReference type="CDD" id="cd23835">
    <property type="entry name" value="DRWD-N_CENP-O"/>
    <property type="match status" value="1"/>
</dbReference>
<name>A0AAD9L568_RIDPI</name>
<comment type="subcellular location">
    <subcellularLocation>
        <location evidence="2">Chromosome</location>
        <location evidence="2">Centromere</location>
    </subcellularLocation>
    <subcellularLocation>
        <location evidence="1">Nucleus</location>
    </subcellularLocation>
</comment>
<keyword evidence="7" id="KW-0137">Centromere</keyword>
<dbReference type="PANTHER" id="PTHR14582:SF1">
    <property type="entry name" value="CENTROMERE PROTEIN O"/>
    <property type="match status" value="1"/>
</dbReference>
<evidence type="ECO:0000313" key="8">
    <source>
        <dbReference type="EMBL" id="KAK2182698.1"/>
    </source>
</evidence>
<evidence type="ECO:0000313" key="9">
    <source>
        <dbReference type="Proteomes" id="UP001209878"/>
    </source>
</evidence>
<accession>A0AAD9L568</accession>
<organism evidence="8 9">
    <name type="scientific">Ridgeia piscesae</name>
    <name type="common">Tubeworm</name>
    <dbReference type="NCBI Taxonomy" id="27915"/>
    <lineage>
        <taxon>Eukaryota</taxon>
        <taxon>Metazoa</taxon>
        <taxon>Spiralia</taxon>
        <taxon>Lophotrochozoa</taxon>
        <taxon>Annelida</taxon>
        <taxon>Polychaeta</taxon>
        <taxon>Sedentaria</taxon>
        <taxon>Canalipalpata</taxon>
        <taxon>Sabellida</taxon>
        <taxon>Siboglinidae</taxon>
        <taxon>Ridgeia</taxon>
    </lineage>
</organism>
<dbReference type="PANTHER" id="PTHR14582">
    <property type="entry name" value="INNER KINETOCHORE SUBUNIT MAL2"/>
    <property type="match status" value="1"/>
</dbReference>
<protein>
    <recommendedName>
        <fullName evidence="4">Centromere protein O</fullName>
    </recommendedName>
</protein>
<evidence type="ECO:0000256" key="2">
    <source>
        <dbReference type="ARBA" id="ARBA00004584"/>
    </source>
</evidence>
<gene>
    <name evidence="8" type="ORF">NP493_338g02016</name>
</gene>
<reference evidence="8" key="1">
    <citation type="journal article" date="2023" name="Mol. Biol. Evol.">
        <title>Third-Generation Sequencing Reveals the Adaptive Role of the Epigenome in Three Deep-Sea Polychaetes.</title>
        <authorList>
            <person name="Perez M."/>
            <person name="Aroh O."/>
            <person name="Sun Y."/>
            <person name="Lan Y."/>
            <person name="Juniper S.K."/>
            <person name="Young C.R."/>
            <person name="Angers B."/>
            <person name="Qian P.Y."/>
        </authorList>
    </citation>
    <scope>NUCLEOTIDE SEQUENCE</scope>
    <source>
        <strain evidence="8">R07B-5</strain>
    </source>
</reference>
<dbReference type="InterPro" id="IPR018246">
    <property type="entry name" value="AP_endonuc_F2_Zn_BS"/>
</dbReference>
<dbReference type="InterPro" id="IPR018464">
    <property type="entry name" value="CENP-O"/>
</dbReference>